<dbReference type="PANTHER" id="PTHR19848:SF8">
    <property type="entry name" value="F-BOX AND WD REPEAT DOMAIN CONTAINING 7"/>
    <property type="match status" value="1"/>
</dbReference>
<evidence type="ECO:0000256" key="1">
    <source>
        <dbReference type="ARBA" id="ARBA00022574"/>
    </source>
</evidence>
<dbReference type="PROSITE" id="PS50294">
    <property type="entry name" value="WD_REPEATS_REGION"/>
    <property type="match status" value="8"/>
</dbReference>
<dbReference type="SUPFAM" id="SSF50978">
    <property type="entry name" value="WD40 repeat-like"/>
    <property type="match status" value="2"/>
</dbReference>
<dbReference type="EMBL" id="UINC01002641">
    <property type="protein sequence ID" value="SUZ98813.1"/>
    <property type="molecule type" value="Genomic_DNA"/>
</dbReference>
<dbReference type="Gene3D" id="2.130.10.10">
    <property type="entry name" value="YVTN repeat-like/Quinoprotein amine dehydrogenase"/>
    <property type="match status" value="4"/>
</dbReference>
<dbReference type="PROSITE" id="PS50082">
    <property type="entry name" value="WD_REPEATS_2"/>
    <property type="match status" value="10"/>
</dbReference>
<dbReference type="InterPro" id="IPR036322">
    <property type="entry name" value="WD40_repeat_dom_sf"/>
</dbReference>
<dbReference type="Pfam" id="PF00400">
    <property type="entry name" value="WD40"/>
    <property type="match status" value="7"/>
</dbReference>
<feature type="region of interest" description="Disordered" evidence="3">
    <location>
        <begin position="654"/>
        <end position="675"/>
    </location>
</feature>
<feature type="domain" description="Anaphase-promoting complex subunit 4-like WD40" evidence="4">
    <location>
        <begin position="166"/>
        <end position="242"/>
    </location>
</feature>
<gene>
    <name evidence="5" type="ORF">METZ01_LOCUS51667</name>
</gene>
<dbReference type="PRINTS" id="PR00320">
    <property type="entry name" value="GPROTEINBRPT"/>
</dbReference>
<dbReference type="PANTHER" id="PTHR19848">
    <property type="entry name" value="WD40 REPEAT PROTEIN"/>
    <property type="match status" value="1"/>
</dbReference>
<dbReference type="InterPro" id="IPR015943">
    <property type="entry name" value="WD40/YVTN_repeat-like_dom_sf"/>
</dbReference>
<evidence type="ECO:0000256" key="2">
    <source>
        <dbReference type="ARBA" id="ARBA00022737"/>
    </source>
</evidence>
<dbReference type="AlphaFoldDB" id="A0A381SCE1"/>
<accession>A0A381SCE1</accession>
<keyword evidence="1" id="KW-0853">WD repeat</keyword>
<dbReference type="InterPro" id="IPR001680">
    <property type="entry name" value="WD40_rpt"/>
</dbReference>
<name>A0A381SCE1_9ZZZZ</name>
<sequence>MINYETTMQYVKFVKILFVSFTKSARNSWVTFLLFFACFCWSSASLAQEVVAGKHKSIYLLSQSMKLGKKPVQGAFISADNQRVVVLSGNSSLEIYRTQNGKRQRVVSSQEQKAISLVLHPGGKLAITGGQDETVRIWDTQQATALGVLRGHLGTVSTLALNIGGEILASGSQDGTVILWKMQGQEMLKSAKLISKGSIKSLAFHPQENILAVGGEDGSLQFRSVPELKLISTLPAHKNSVAAGEFNTRGDVFVSGSQDGKLIIWDWKNKKQRSVIEFEDAVTDLKIHPKLQEIAVGTAGGNFEIWSLEKGEQLHNINKFDSALTKVAFDNNGQRIISALENGSVHIWEYGASLHLQTLSGHERTVESLEFSADSKRLISSAADKSVRIWKLESKEVPEKFEMGTHRVQDVRFVPGSQDFATAGTSSSVIIWNAKDGSRIRELKFHKGKVNALSFHPQDPVLLTAGSDKQWALWNLDSGKLLHSRRGHASQILTTAFSTDGKSFATAGSDLSIILWKYPLGEPIIKLKGHRKAVTTVAFSPDGKMLASGAQDNQIFLWKLKPEISKTPLRKLEGHGFIVNQVLFSKDGKALISISKDKTVRLWEVKSGKMLRILHGDSTPLVAAALSPDGKLIALSNLTKDIFILKFPNDIPELQETAGDSPSGDAANSAEAQAADSALNDAENSVIDLADLSEKEKRPMTAEELLAYAVPETDKLSADYLQQQKRLNQLLKSKNTCLHIAEMEKLALQILSIIPNDLAAYHALLKSSILKRDFTNMHLLVRAGNFAELDTERYDYLSILEIRNIFDNLRIDVFDQSFERRGNKQQIKLTNCEGKSEPVSLGEISRNLRYPDEFLTKITSTARMLDLRDFIGLGEVEFQNRMFAEIKRVIDSGTPHASSRMAMATQERAEEIPTGMLKINLEKAQTWKNEGMTAFRLRKESGPWKTYHSDQDNRIVMHLPAGAYYLKVGGILRKTFFLIAGTQLDLAVE</sequence>
<dbReference type="InterPro" id="IPR020472">
    <property type="entry name" value="WD40_PAC1"/>
</dbReference>
<feature type="compositionally biased region" description="Low complexity" evidence="3">
    <location>
        <begin position="666"/>
        <end position="675"/>
    </location>
</feature>
<dbReference type="InterPro" id="IPR024977">
    <property type="entry name" value="Apc4-like_WD40_dom"/>
</dbReference>
<protein>
    <recommendedName>
        <fullName evidence="4">Anaphase-promoting complex subunit 4-like WD40 domain-containing protein</fullName>
    </recommendedName>
</protein>
<dbReference type="Pfam" id="PF12894">
    <property type="entry name" value="ANAPC4_WD40"/>
    <property type="match status" value="1"/>
</dbReference>
<dbReference type="InterPro" id="IPR019775">
    <property type="entry name" value="WD40_repeat_CS"/>
</dbReference>
<proteinExistence type="predicted"/>
<evidence type="ECO:0000259" key="4">
    <source>
        <dbReference type="Pfam" id="PF12894"/>
    </source>
</evidence>
<dbReference type="PROSITE" id="PS00678">
    <property type="entry name" value="WD_REPEATS_1"/>
    <property type="match status" value="2"/>
</dbReference>
<evidence type="ECO:0000313" key="5">
    <source>
        <dbReference type="EMBL" id="SUZ98813.1"/>
    </source>
</evidence>
<dbReference type="CDD" id="cd00200">
    <property type="entry name" value="WD40"/>
    <property type="match status" value="2"/>
</dbReference>
<evidence type="ECO:0000256" key="3">
    <source>
        <dbReference type="SAM" id="MobiDB-lite"/>
    </source>
</evidence>
<dbReference type="SMART" id="SM00320">
    <property type="entry name" value="WD40"/>
    <property type="match status" value="14"/>
</dbReference>
<keyword evidence="2" id="KW-0677">Repeat</keyword>
<reference evidence="5" key="1">
    <citation type="submission" date="2018-05" db="EMBL/GenBank/DDBJ databases">
        <authorList>
            <person name="Lanie J.A."/>
            <person name="Ng W.-L."/>
            <person name="Kazmierczak K.M."/>
            <person name="Andrzejewski T.M."/>
            <person name="Davidsen T.M."/>
            <person name="Wayne K.J."/>
            <person name="Tettelin H."/>
            <person name="Glass J.I."/>
            <person name="Rusch D."/>
            <person name="Podicherti R."/>
            <person name="Tsui H.-C.T."/>
            <person name="Winkler M.E."/>
        </authorList>
    </citation>
    <scope>NUCLEOTIDE SEQUENCE</scope>
</reference>
<organism evidence="5">
    <name type="scientific">marine metagenome</name>
    <dbReference type="NCBI Taxonomy" id="408172"/>
    <lineage>
        <taxon>unclassified sequences</taxon>
        <taxon>metagenomes</taxon>
        <taxon>ecological metagenomes</taxon>
    </lineage>
</organism>